<dbReference type="EMBL" id="BRXY01000006">
    <property type="protein sequence ID" value="GMH51792.1"/>
    <property type="molecule type" value="Genomic_DNA"/>
</dbReference>
<feature type="domain" description="U-box" evidence="5">
    <location>
        <begin position="184"/>
        <end position="257"/>
    </location>
</feature>
<dbReference type="AlphaFoldDB" id="A0A9W6ZC90"/>
<dbReference type="SUPFAM" id="SSF54928">
    <property type="entry name" value="RNA-binding domain, RBD"/>
    <property type="match status" value="2"/>
</dbReference>
<dbReference type="PROSITE" id="PS50102">
    <property type="entry name" value="RRM"/>
    <property type="match status" value="2"/>
</dbReference>
<dbReference type="CDD" id="cd16655">
    <property type="entry name" value="RING-Ubox_WDSUB1-like"/>
    <property type="match status" value="1"/>
</dbReference>
<dbReference type="SMART" id="SM00504">
    <property type="entry name" value="Ubox"/>
    <property type="match status" value="1"/>
</dbReference>
<comment type="caution">
    <text evidence="6">The sequence shown here is derived from an EMBL/GenBank/DDBJ whole genome shotgun (WGS) entry which is preliminary data.</text>
</comment>
<keyword evidence="7" id="KW-1185">Reference proteome</keyword>
<dbReference type="PANTHER" id="PTHR48024:SF56">
    <property type="entry name" value="HETEROGENEOUS NUCLEAR RIBONUCLEOPROTEIN A0"/>
    <property type="match status" value="1"/>
</dbReference>
<evidence type="ECO:0000256" key="3">
    <source>
        <dbReference type="SAM" id="MobiDB-lite"/>
    </source>
</evidence>
<dbReference type="GO" id="GO:0016567">
    <property type="term" value="P:protein ubiquitination"/>
    <property type="evidence" value="ECO:0007669"/>
    <property type="project" value="InterPro"/>
</dbReference>
<protein>
    <recommendedName>
        <fullName evidence="8">RNA-binding protein</fullName>
    </recommendedName>
</protein>
<feature type="domain" description="RRM" evidence="4">
    <location>
        <begin position="409"/>
        <end position="492"/>
    </location>
</feature>
<dbReference type="GO" id="GO:0003723">
    <property type="term" value="F:RNA binding"/>
    <property type="evidence" value="ECO:0007669"/>
    <property type="project" value="UniProtKB-UniRule"/>
</dbReference>
<dbReference type="Pfam" id="PF00076">
    <property type="entry name" value="RRM_1"/>
    <property type="match status" value="3"/>
</dbReference>
<name>A0A9W6ZC90_9STRA</name>
<dbReference type="PANTHER" id="PTHR48024">
    <property type="entry name" value="GEO13361P1-RELATED"/>
    <property type="match status" value="1"/>
</dbReference>
<gene>
    <name evidence="6" type="ORF">TrST_g8711</name>
</gene>
<evidence type="ECO:0000256" key="1">
    <source>
        <dbReference type="ARBA" id="ARBA00022884"/>
    </source>
</evidence>
<dbReference type="InterPro" id="IPR035979">
    <property type="entry name" value="RBD_domain_sf"/>
</dbReference>
<dbReference type="CDD" id="cd00590">
    <property type="entry name" value="RRM_SF"/>
    <property type="match status" value="1"/>
</dbReference>
<dbReference type="InterPro" id="IPR003613">
    <property type="entry name" value="Ubox_domain"/>
</dbReference>
<dbReference type="InterPro" id="IPR050886">
    <property type="entry name" value="RNA-binding_reg"/>
</dbReference>
<accession>A0A9W6ZC90</accession>
<feature type="region of interest" description="Disordered" evidence="3">
    <location>
        <begin position="257"/>
        <end position="281"/>
    </location>
</feature>
<dbReference type="OrthoDB" id="272703at2759"/>
<dbReference type="SMART" id="SM00360">
    <property type="entry name" value="RRM"/>
    <property type="match status" value="3"/>
</dbReference>
<dbReference type="Gene3D" id="3.30.70.330">
    <property type="match status" value="3"/>
</dbReference>
<dbReference type="InterPro" id="IPR000504">
    <property type="entry name" value="RRM_dom"/>
</dbReference>
<dbReference type="Gene3D" id="3.30.40.10">
    <property type="entry name" value="Zinc/RING finger domain, C3HC4 (zinc finger)"/>
    <property type="match status" value="1"/>
</dbReference>
<feature type="domain" description="RRM" evidence="4">
    <location>
        <begin position="17"/>
        <end position="87"/>
    </location>
</feature>
<evidence type="ECO:0000256" key="2">
    <source>
        <dbReference type="PROSITE-ProRule" id="PRU00176"/>
    </source>
</evidence>
<reference evidence="7" key="1">
    <citation type="journal article" date="2023" name="Commun. Biol.">
        <title>Genome analysis of Parmales, the sister group of diatoms, reveals the evolutionary specialization of diatoms from phago-mixotrophs to photoautotrophs.</title>
        <authorList>
            <person name="Ban H."/>
            <person name="Sato S."/>
            <person name="Yoshikawa S."/>
            <person name="Yamada K."/>
            <person name="Nakamura Y."/>
            <person name="Ichinomiya M."/>
            <person name="Sato N."/>
            <person name="Blanc-Mathieu R."/>
            <person name="Endo H."/>
            <person name="Kuwata A."/>
            <person name="Ogata H."/>
        </authorList>
    </citation>
    <scope>NUCLEOTIDE SEQUENCE [LARGE SCALE GENOMIC DNA]</scope>
    <source>
        <strain evidence="7">NIES 3701</strain>
    </source>
</reference>
<evidence type="ECO:0000313" key="7">
    <source>
        <dbReference type="Proteomes" id="UP001165085"/>
    </source>
</evidence>
<evidence type="ECO:0000259" key="4">
    <source>
        <dbReference type="PROSITE" id="PS50102"/>
    </source>
</evidence>
<dbReference type="InterPro" id="IPR013083">
    <property type="entry name" value="Znf_RING/FYVE/PHD"/>
</dbReference>
<organism evidence="6 7">
    <name type="scientific">Triparma strigata</name>
    <dbReference type="NCBI Taxonomy" id="1606541"/>
    <lineage>
        <taxon>Eukaryota</taxon>
        <taxon>Sar</taxon>
        <taxon>Stramenopiles</taxon>
        <taxon>Ochrophyta</taxon>
        <taxon>Bolidophyceae</taxon>
        <taxon>Parmales</taxon>
        <taxon>Triparmaceae</taxon>
        <taxon>Triparma</taxon>
    </lineage>
</organism>
<dbReference type="Pfam" id="PF04564">
    <property type="entry name" value="U-box"/>
    <property type="match status" value="1"/>
</dbReference>
<feature type="compositionally biased region" description="Basic and acidic residues" evidence="3">
    <location>
        <begin position="610"/>
        <end position="625"/>
    </location>
</feature>
<feature type="compositionally biased region" description="Low complexity" evidence="3">
    <location>
        <begin position="582"/>
        <end position="591"/>
    </location>
</feature>
<dbReference type="SUPFAM" id="SSF57850">
    <property type="entry name" value="RING/U-box"/>
    <property type="match status" value="1"/>
</dbReference>
<evidence type="ECO:0000259" key="5">
    <source>
        <dbReference type="PROSITE" id="PS51698"/>
    </source>
</evidence>
<dbReference type="InterPro" id="IPR012677">
    <property type="entry name" value="Nucleotide-bd_a/b_plait_sf"/>
</dbReference>
<evidence type="ECO:0008006" key="8">
    <source>
        <dbReference type="Google" id="ProtNLM"/>
    </source>
</evidence>
<evidence type="ECO:0000313" key="6">
    <source>
        <dbReference type="EMBL" id="GMH51792.1"/>
    </source>
</evidence>
<dbReference type="GO" id="GO:0004842">
    <property type="term" value="F:ubiquitin-protein transferase activity"/>
    <property type="evidence" value="ECO:0007669"/>
    <property type="project" value="InterPro"/>
</dbReference>
<dbReference type="PROSITE" id="PS51698">
    <property type="entry name" value="U_BOX"/>
    <property type="match status" value="1"/>
</dbReference>
<feature type="region of interest" description="Disordered" evidence="3">
    <location>
        <begin position="569"/>
        <end position="625"/>
    </location>
</feature>
<dbReference type="Proteomes" id="UP001165085">
    <property type="component" value="Unassembled WGS sequence"/>
</dbReference>
<sequence>MSSVQYNADGKRLVDECKCFLANLGYKSTPESLTAFFMQFGEVDHCKIIYDASGSSKGFGFLWMKNKEDCVKVAQAAVPDGFTIDGRFGVHANYHSEGRTKKPNKEKSLEYAREVAREAAQKVLGATQATNILPVAASQFQYIEPATVPPPVLPSVPQPMLPPPAAPAHEAPITVEIEVDPDVPIPDMFRCGIDGELMDEPVTAADGHSYEKFNIERHLKRKKTSPKTSQPLDHTMLVPNSALKMMINAWKKKNALNKEDKPASSPPTAAASPTPAVPKMPASTSTAVATAVAKAFLAAAQAPTKEERLWEVCCKPIPKGMSSGEIKVLMQQFGDIDVVSLHVDVATPYAFVRYKKAESMNEALEKGNGGVKCGEPYEGSYITVLPANPKPSKKITQEMRNESETFGRHQIFIRNMPFTLTAEDLTLLFGPFGHIVSTKVLTEDDPNKPGQLKSRGCGFVEFSTEQEMLMAVQGGNDIHVSGRNLVVQDADRKKRLAPAPIQPVQAAPYMGYQHQNIQYQQPPVAAYQQQQQLYGGYQQLQQPAYQQQQPYVGYPTSYQQQQASYQGLYQGYANPTPPYQPQYPSYASPAQGHAPHPFNTVFSSVPDVGESARPDDGGGKRMRYE</sequence>
<keyword evidence="1 2" id="KW-0694">RNA-binding</keyword>
<proteinExistence type="predicted"/>